<dbReference type="InterPro" id="IPR016186">
    <property type="entry name" value="C-type_lectin-like/link_sf"/>
</dbReference>
<dbReference type="EMBL" id="CH902620">
    <property type="protein sequence ID" value="KPU73220.1"/>
    <property type="molecule type" value="Genomic_DNA"/>
</dbReference>
<gene>
    <name evidence="3" type="primary">Dana\GF27098</name>
    <name evidence="3" type="ORF">GF27098</name>
</gene>
<dbReference type="PROSITE" id="PS50041">
    <property type="entry name" value="C_TYPE_LECTIN_2"/>
    <property type="match status" value="1"/>
</dbReference>
<feature type="domain" description="C-type lectin" evidence="2">
    <location>
        <begin position="56"/>
        <end position="171"/>
    </location>
</feature>
<name>A0A0N8NZ35_DROAN</name>
<protein>
    <recommendedName>
        <fullName evidence="2">C-type lectin domain-containing protein</fullName>
    </recommendedName>
</protein>
<dbReference type="InterPro" id="IPR001304">
    <property type="entry name" value="C-type_lectin-like"/>
</dbReference>
<dbReference type="AlphaFoldDB" id="A0A0N8NZ35"/>
<accession>A0A0N8NZ35</accession>
<dbReference type="GeneID" id="26514507"/>
<dbReference type="Pfam" id="PF00059">
    <property type="entry name" value="Lectin_C"/>
    <property type="match status" value="1"/>
</dbReference>
<dbReference type="Gene3D" id="3.10.100.10">
    <property type="entry name" value="Mannose-Binding Protein A, subunit A"/>
    <property type="match status" value="1"/>
</dbReference>
<dbReference type="Proteomes" id="UP000007801">
    <property type="component" value="Unassembled WGS sequence"/>
</dbReference>
<dbReference type="CDD" id="cd00037">
    <property type="entry name" value="CLECT"/>
    <property type="match status" value="1"/>
</dbReference>
<evidence type="ECO:0000256" key="1">
    <source>
        <dbReference type="SAM" id="SignalP"/>
    </source>
</evidence>
<dbReference type="OrthoDB" id="6430060at2759"/>
<keyword evidence="4" id="KW-1185">Reference proteome</keyword>
<keyword evidence="1" id="KW-0732">Signal</keyword>
<feature type="chain" id="PRO_5006028963" description="C-type lectin domain-containing protein" evidence="1">
    <location>
        <begin position="20"/>
        <end position="219"/>
    </location>
</feature>
<sequence>MRNFLIIFLLGITWQNANLCWLDKYSPEMYEYRVSGKLYWDNNRVEEIPRYSYEQIGSKYYYISEDKLYWGKALIMCRKRNGNLIHLKNDEEWKAVTEKLNTSRSYWVDYYNIDYLEVFTSALTGEEAQFLKWTNETQSTYYRRRCVELQSEQNFLMHVVDCFEQKHYICEADEAHPPKIEFSTKPEGLEYRLRLLELNWIKTEDNHSLNEMLNRIGGL</sequence>
<feature type="signal peptide" evidence="1">
    <location>
        <begin position="1"/>
        <end position="19"/>
    </location>
</feature>
<evidence type="ECO:0000259" key="2">
    <source>
        <dbReference type="PROSITE" id="PS50041"/>
    </source>
</evidence>
<dbReference type="SMR" id="A0A0N8NZ35"/>
<evidence type="ECO:0000313" key="4">
    <source>
        <dbReference type="Proteomes" id="UP000007801"/>
    </source>
</evidence>
<dbReference type="SUPFAM" id="SSF56436">
    <property type="entry name" value="C-type lectin-like"/>
    <property type="match status" value="1"/>
</dbReference>
<dbReference type="InParanoid" id="A0A0N8NZ35"/>
<dbReference type="KEGG" id="dan:26514507"/>
<dbReference type="SMART" id="SM00034">
    <property type="entry name" value="CLECT"/>
    <property type="match status" value="1"/>
</dbReference>
<evidence type="ECO:0000313" key="3">
    <source>
        <dbReference type="EMBL" id="KPU73220.1"/>
    </source>
</evidence>
<reference evidence="3 4" key="1">
    <citation type="journal article" date="2007" name="Nature">
        <title>Evolution of genes and genomes on the Drosophila phylogeny.</title>
        <authorList>
            <consortium name="Drosophila 12 Genomes Consortium"/>
            <person name="Clark A.G."/>
            <person name="Eisen M.B."/>
            <person name="Smith D.R."/>
            <person name="Bergman C.M."/>
            <person name="Oliver B."/>
            <person name="Markow T.A."/>
            <person name="Kaufman T.C."/>
            <person name="Kellis M."/>
            <person name="Gelbart W."/>
            <person name="Iyer V.N."/>
            <person name="Pollard D.A."/>
            <person name="Sackton T.B."/>
            <person name="Larracuente A.M."/>
            <person name="Singh N.D."/>
            <person name="Abad J.P."/>
            <person name="Abt D.N."/>
            <person name="Adryan B."/>
            <person name="Aguade M."/>
            <person name="Akashi H."/>
            <person name="Anderson W.W."/>
            <person name="Aquadro C.F."/>
            <person name="Ardell D.H."/>
            <person name="Arguello R."/>
            <person name="Artieri C.G."/>
            <person name="Barbash D.A."/>
            <person name="Barker D."/>
            <person name="Barsanti P."/>
            <person name="Batterham P."/>
            <person name="Batzoglou S."/>
            <person name="Begun D."/>
            <person name="Bhutkar A."/>
            <person name="Blanco E."/>
            <person name="Bosak S.A."/>
            <person name="Bradley R.K."/>
            <person name="Brand A.D."/>
            <person name="Brent M.R."/>
            <person name="Brooks A.N."/>
            <person name="Brown R.H."/>
            <person name="Butlin R.K."/>
            <person name="Caggese C."/>
            <person name="Calvi B.R."/>
            <person name="Bernardo de Carvalho A."/>
            <person name="Caspi A."/>
            <person name="Castrezana S."/>
            <person name="Celniker S.E."/>
            <person name="Chang J.L."/>
            <person name="Chapple C."/>
            <person name="Chatterji S."/>
            <person name="Chinwalla A."/>
            <person name="Civetta A."/>
            <person name="Clifton S.W."/>
            <person name="Comeron J.M."/>
            <person name="Costello J.C."/>
            <person name="Coyne J.A."/>
            <person name="Daub J."/>
            <person name="David R.G."/>
            <person name="Delcher A.L."/>
            <person name="Delehaunty K."/>
            <person name="Do C.B."/>
            <person name="Ebling H."/>
            <person name="Edwards K."/>
            <person name="Eickbush T."/>
            <person name="Evans J.D."/>
            <person name="Filipski A."/>
            <person name="Findeiss S."/>
            <person name="Freyhult E."/>
            <person name="Fulton L."/>
            <person name="Fulton R."/>
            <person name="Garcia A.C."/>
            <person name="Gardiner A."/>
            <person name="Garfield D.A."/>
            <person name="Garvin B.E."/>
            <person name="Gibson G."/>
            <person name="Gilbert D."/>
            <person name="Gnerre S."/>
            <person name="Godfrey J."/>
            <person name="Good R."/>
            <person name="Gotea V."/>
            <person name="Gravely B."/>
            <person name="Greenberg A.J."/>
            <person name="Griffiths-Jones S."/>
            <person name="Gross S."/>
            <person name="Guigo R."/>
            <person name="Gustafson E.A."/>
            <person name="Haerty W."/>
            <person name="Hahn M.W."/>
            <person name="Halligan D.L."/>
            <person name="Halpern A.L."/>
            <person name="Halter G.M."/>
            <person name="Han M.V."/>
            <person name="Heger A."/>
            <person name="Hillier L."/>
            <person name="Hinrichs A.S."/>
            <person name="Holmes I."/>
            <person name="Hoskins R.A."/>
            <person name="Hubisz M.J."/>
            <person name="Hultmark D."/>
            <person name="Huntley M.A."/>
            <person name="Jaffe D.B."/>
            <person name="Jagadeeshan S."/>
            <person name="Jeck W.R."/>
            <person name="Johnson J."/>
            <person name="Jones C.D."/>
            <person name="Jordan W.C."/>
            <person name="Karpen G.H."/>
            <person name="Kataoka E."/>
            <person name="Keightley P.D."/>
            <person name="Kheradpour P."/>
            <person name="Kirkness E.F."/>
            <person name="Koerich L.B."/>
            <person name="Kristiansen K."/>
            <person name="Kudrna D."/>
            <person name="Kulathinal R.J."/>
            <person name="Kumar S."/>
            <person name="Kwok R."/>
            <person name="Lander E."/>
            <person name="Langley C.H."/>
            <person name="Lapoint R."/>
            <person name="Lazzaro B.P."/>
            <person name="Lee S.J."/>
            <person name="Levesque L."/>
            <person name="Li R."/>
            <person name="Lin C.F."/>
            <person name="Lin M.F."/>
            <person name="Lindblad-Toh K."/>
            <person name="Llopart A."/>
            <person name="Long M."/>
            <person name="Low L."/>
            <person name="Lozovsky E."/>
            <person name="Lu J."/>
            <person name="Luo M."/>
            <person name="Machado C.A."/>
            <person name="Makalowski W."/>
            <person name="Marzo M."/>
            <person name="Matsuda M."/>
            <person name="Matzkin L."/>
            <person name="McAllister B."/>
            <person name="McBride C.S."/>
            <person name="McKernan B."/>
            <person name="McKernan K."/>
            <person name="Mendez-Lago M."/>
            <person name="Minx P."/>
            <person name="Mollenhauer M.U."/>
            <person name="Montooth K."/>
            <person name="Mount S.M."/>
            <person name="Mu X."/>
            <person name="Myers E."/>
            <person name="Negre B."/>
            <person name="Newfeld S."/>
            <person name="Nielsen R."/>
            <person name="Noor M.A."/>
            <person name="O'Grady P."/>
            <person name="Pachter L."/>
            <person name="Papaceit M."/>
            <person name="Parisi M.J."/>
            <person name="Parisi M."/>
            <person name="Parts L."/>
            <person name="Pedersen J.S."/>
            <person name="Pesole G."/>
            <person name="Phillippy A.M."/>
            <person name="Ponting C.P."/>
            <person name="Pop M."/>
            <person name="Porcelli D."/>
            <person name="Powell J.R."/>
            <person name="Prohaska S."/>
            <person name="Pruitt K."/>
            <person name="Puig M."/>
            <person name="Quesneville H."/>
            <person name="Ram K.R."/>
            <person name="Rand D."/>
            <person name="Rasmussen M.D."/>
            <person name="Reed L.K."/>
            <person name="Reenan R."/>
            <person name="Reily A."/>
            <person name="Remington K.A."/>
            <person name="Rieger T.T."/>
            <person name="Ritchie M.G."/>
            <person name="Robin C."/>
            <person name="Rogers Y.H."/>
            <person name="Rohde C."/>
            <person name="Rozas J."/>
            <person name="Rubenfield M.J."/>
            <person name="Ruiz A."/>
            <person name="Russo S."/>
            <person name="Salzberg S.L."/>
            <person name="Sanchez-Gracia A."/>
            <person name="Saranga D.J."/>
            <person name="Sato H."/>
            <person name="Schaeffer S.W."/>
            <person name="Schatz M.C."/>
            <person name="Schlenke T."/>
            <person name="Schwartz R."/>
            <person name="Segarra C."/>
            <person name="Singh R.S."/>
            <person name="Sirot L."/>
            <person name="Sirota M."/>
            <person name="Sisneros N.B."/>
            <person name="Smith C.D."/>
            <person name="Smith T.F."/>
            <person name="Spieth J."/>
            <person name="Stage D.E."/>
            <person name="Stark A."/>
            <person name="Stephan W."/>
            <person name="Strausberg R.L."/>
            <person name="Strempel S."/>
            <person name="Sturgill D."/>
            <person name="Sutton G."/>
            <person name="Sutton G.G."/>
            <person name="Tao W."/>
            <person name="Teichmann S."/>
            <person name="Tobari Y.N."/>
            <person name="Tomimura Y."/>
            <person name="Tsolas J.M."/>
            <person name="Valente V.L."/>
            <person name="Venter E."/>
            <person name="Venter J.C."/>
            <person name="Vicario S."/>
            <person name="Vieira F.G."/>
            <person name="Vilella A.J."/>
            <person name="Villasante A."/>
            <person name="Walenz B."/>
            <person name="Wang J."/>
            <person name="Wasserman M."/>
            <person name="Watts T."/>
            <person name="Wilson D."/>
            <person name="Wilson R.K."/>
            <person name="Wing R.A."/>
            <person name="Wolfner M.F."/>
            <person name="Wong A."/>
            <person name="Wong G.K."/>
            <person name="Wu C.I."/>
            <person name="Wu G."/>
            <person name="Yamamoto D."/>
            <person name="Yang H.P."/>
            <person name="Yang S.P."/>
            <person name="Yorke J.A."/>
            <person name="Yoshida K."/>
            <person name="Zdobnov E."/>
            <person name="Zhang P."/>
            <person name="Zhang Y."/>
            <person name="Zimin A.V."/>
            <person name="Baldwin J."/>
            <person name="Abdouelleil A."/>
            <person name="Abdulkadir J."/>
            <person name="Abebe A."/>
            <person name="Abera B."/>
            <person name="Abreu J."/>
            <person name="Acer S.C."/>
            <person name="Aftuck L."/>
            <person name="Alexander A."/>
            <person name="An P."/>
            <person name="Anderson E."/>
            <person name="Anderson S."/>
            <person name="Arachi H."/>
            <person name="Azer M."/>
            <person name="Bachantsang P."/>
            <person name="Barry A."/>
            <person name="Bayul T."/>
            <person name="Berlin A."/>
            <person name="Bessette D."/>
            <person name="Bloom T."/>
            <person name="Blye J."/>
            <person name="Boguslavskiy L."/>
            <person name="Bonnet C."/>
            <person name="Boukhgalter B."/>
            <person name="Bourzgui I."/>
            <person name="Brown A."/>
            <person name="Cahill P."/>
            <person name="Channer S."/>
            <person name="Cheshatsang Y."/>
            <person name="Chuda L."/>
            <person name="Citroen M."/>
            <person name="Collymore A."/>
            <person name="Cooke P."/>
            <person name="Costello M."/>
            <person name="D'Aco K."/>
            <person name="Daza R."/>
            <person name="De Haan G."/>
            <person name="DeGray S."/>
            <person name="DeMaso C."/>
            <person name="Dhargay N."/>
            <person name="Dooley K."/>
            <person name="Dooley E."/>
            <person name="Doricent M."/>
            <person name="Dorje P."/>
            <person name="Dorjee K."/>
            <person name="Dupes A."/>
            <person name="Elong R."/>
            <person name="Falk J."/>
            <person name="Farina A."/>
            <person name="Faro S."/>
            <person name="Ferguson D."/>
            <person name="Fisher S."/>
            <person name="Foley C.D."/>
            <person name="Franke A."/>
            <person name="Friedrich D."/>
            <person name="Gadbois L."/>
            <person name="Gearin G."/>
            <person name="Gearin C.R."/>
            <person name="Giannoukos G."/>
            <person name="Goode T."/>
            <person name="Graham J."/>
            <person name="Grandbois E."/>
            <person name="Grewal S."/>
            <person name="Gyaltsen K."/>
            <person name="Hafez N."/>
            <person name="Hagos B."/>
            <person name="Hall J."/>
            <person name="Henson C."/>
            <person name="Hollinger A."/>
            <person name="Honan T."/>
            <person name="Huard M.D."/>
            <person name="Hughes L."/>
            <person name="Hurhula B."/>
            <person name="Husby M.E."/>
            <person name="Kamat A."/>
            <person name="Kanga B."/>
            <person name="Kashin S."/>
            <person name="Khazanovich D."/>
            <person name="Kisner P."/>
            <person name="Lance K."/>
            <person name="Lara M."/>
            <person name="Lee W."/>
            <person name="Lennon N."/>
            <person name="Letendre F."/>
            <person name="LeVine R."/>
            <person name="Lipovsky A."/>
            <person name="Liu X."/>
            <person name="Liu J."/>
            <person name="Liu S."/>
            <person name="Lokyitsang T."/>
            <person name="Lokyitsang Y."/>
            <person name="Lubonja R."/>
            <person name="Lui A."/>
            <person name="MacDonald P."/>
            <person name="Magnisalis V."/>
            <person name="Maru K."/>
            <person name="Matthews C."/>
            <person name="McCusker W."/>
            <person name="McDonough S."/>
            <person name="Mehta T."/>
            <person name="Meldrim J."/>
            <person name="Meneus L."/>
            <person name="Mihai O."/>
            <person name="Mihalev A."/>
            <person name="Mihova T."/>
            <person name="Mittelman R."/>
            <person name="Mlenga V."/>
            <person name="Montmayeur A."/>
            <person name="Mulrain L."/>
            <person name="Navidi A."/>
            <person name="Naylor J."/>
            <person name="Negash T."/>
            <person name="Nguyen T."/>
            <person name="Nguyen N."/>
            <person name="Nicol R."/>
            <person name="Norbu C."/>
            <person name="Norbu N."/>
            <person name="Novod N."/>
            <person name="O'Neill B."/>
            <person name="Osman S."/>
            <person name="Markiewicz E."/>
            <person name="Oyono O.L."/>
            <person name="Patti C."/>
            <person name="Phunkhang P."/>
            <person name="Pierre F."/>
            <person name="Priest M."/>
            <person name="Raghuraman S."/>
            <person name="Rege F."/>
            <person name="Reyes R."/>
            <person name="Rise C."/>
            <person name="Rogov P."/>
            <person name="Ross K."/>
            <person name="Ryan E."/>
            <person name="Settipalli S."/>
            <person name="Shea T."/>
            <person name="Sherpa N."/>
            <person name="Shi L."/>
            <person name="Shih D."/>
            <person name="Sparrow T."/>
            <person name="Spaulding J."/>
            <person name="Stalker J."/>
            <person name="Stange-Thomann N."/>
            <person name="Stavropoulos S."/>
            <person name="Stone C."/>
            <person name="Strader C."/>
            <person name="Tesfaye S."/>
            <person name="Thomson T."/>
            <person name="Thoulutsang Y."/>
            <person name="Thoulutsang D."/>
            <person name="Topham K."/>
            <person name="Topping I."/>
            <person name="Tsamla T."/>
            <person name="Vassiliev H."/>
            <person name="Vo A."/>
            <person name="Wangchuk T."/>
            <person name="Wangdi T."/>
            <person name="Weiand M."/>
            <person name="Wilkinson J."/>
            <person name="Wilson A."/>
            <person name="Yadav S."/>
            <person name="Young G."/>
            <person name="Yu Q."/>
            <person name="Zembek L."/>
            <person name="Zhong D."/>
            <person name="Zimmer A."/>
            <person name="Zwirko Z."/>
            <person name="Jaffe D.B."/>
            <person name="Alvarez P."/>
            <person name="Brockman W."/>
            <person name="Butler J."/>
            <person name="Chin C."/>
            <person name="Gnerre S."/>
            <person name="Grabherr M."/>
            <person name="Kleber M."/>
            <person name="Mauceli E."/>
            <person name="MacCallum I."/>
        </authorList>
    </citation>
    <scope>NUCLEOTIDE SEQUENCE [LARGE SCALE GENOMIC DNA]</scope>
    <source>
        <strain evidence="4">Tucson 14024-0371.13</strain>
    </source>
</reference>
<dbReference type="InterPro" id="IPR016187">
    <property type="entry name" value="CTDL_fold"/>
</dbReference>
<proteinExistence type="predicted"/>
<organism evidence="3 4">
    <name type="scientific">Drosophila ananassae</name>
    <name type="common">Fruit fly</name>
    <dbReference type="NCBI Taxonomy" id="7217"/>
    <lineage>
        <taxon>Eukaryota</taxon>
        <taxon>Metazoa</taxon>
        <taxon>Ecdysozoa</taxon>
        <taxon>Arthropoda</taxon>
        <taxon>Hexapoda</taxon>
        <taxon>Insecta</taxon>
        <taxon>Pterygota</taxon>
        <taxon>Neoptera</taxon>
        <taxon>Endopterygota</taxon>
        <taxon>Diptera</taxon>
        <taxon>Brachycera</taxon>
        <taxon>Muscomorpha</taxon>
        <taxon>Ephydroidea</taxon>
        <taxon>Drosophilidae</taxon>
        <taxon>Drosophila</taxon>
        <taxon>Sophophora</taxon>
    </lineage>
</organism>